<name>A0ABV8SIH5_9BACL</name>
<evidence type="ECO:0000313" key="2">
    <source>
        <dbReference type="Proteomes" id="UP001595755"/>
    </source>
</evidence>
<dbReference type="EMBL" id="JBHSED010000058">
    <property type="protein sequence ID" value="MFC4306239.1"/>
    <property type="molecule type" value="Genomic_DNA"/>
</dbReference>
<protein>
    <submittedName>
        <fullName evidence="1">Uncharacterized protein</fullName>
    </submittedName>
</protein>
<gene>
    <name evidence="1" type="ORF">ACFO1S_22700</name>
</gene>
<proteinExistence type="predicted"/>
<evidence type="ECO:0000313" key="1">
    <source>
        <dbReference type="EMBL" id="MFC4306239.1"/>
    </source>
</evidence>
<accession>A0ABV8SIH5</accession>
<dbReference type="Proteomes" id="UP001595755">
    <property type="component" value="Unassembled WGS sequence"/>
</dbReference>
<reference evidence="2" key="1">
    <citation type="journal article" date="2019" name="Int. J. Syst. Evol. Microbiol.">
        <title>The Global Catalogue of Microorganisms (GCM) 10K type strain sequencing project: providing services to taxonomists for standard genome sequencing and annotation.</title>
        <authorList>
            <consortium name="The Broad Institute Genomics Platform"/>
            <consortium name="The Broad Institute Genome Sequencing Center for Infectious Disease"/>
            <person name="Wu L."/>
            <person name="Ma J."/>
        </authorList>
    </citation>
    <scope>NUCLEOTIDE SEQUENCE [LARGE SCALE GENOMIC DNA]</scope>
    <source>
        <strain evidence="2">CGMCC 4.1641</strain>
    </source>
</reference>
<organism evidence="1 2">
    <name type="scientific">Cohnella boryungensis</name>
    <dbReference type="NCBI Taxonomy" id="768479"/>
    <lineage>
        <taxon>Bacteria</taxon>
        <taxon>Bacillati</taxon>
        <taxon>Bacillota</taxon>
        <taxon>Bacilli</taxon>
        <taxon>Bacillales</taxon>
        <taxon>Paenibacillaceae</taxon>
        <taxon>Cohnella</taxon>
    </lineage>
</organism>
<sequence>MRTDDTWLERQFHYCDKLGMALPRLESDWEELGRERQIAILARWETIRGTIPDRIMRLEAVIRIKQQQLFEEEDFVRSCEINGRIAELASQINDLNIWFRARQELEGDVKSHSG</sequence>
<dbReference type="RefSeq" id="WP_378127627.1">
    <property type="nucleotide sequence ID" value="NZ_JBHSED010000058.1"/>
</dbReference>
<comment type="caution">
    <text evidence="1">The sequence shown here is derived from an EMBL/GenBank/DDBJ whole genome shotgun (WGS) entry which is preliminary data.</text>
</comment>
<keyword evidence="2" id="KW-1185">Reference proteome</keyword>